<dbReference type="CDD" id="cd09159">
    <property type="entry name" value="PLDc_ybhO_like_2"/>
    <property type="match status" value="1"/>
</dbReference>
<dbReference type="GO" id="GO:0032049">
    <property type="term" value="P:cardiolipin biosynthetic process"/>
    <property type="evidence" value="ECO:0007669"/>
    <property type="project" value="UniProtKB-ARBA"/>
</dbReference>
<dbReference type="Pfam" id="PF13091">
    <property type="entry name" value="PLDc_2"/>
    <property type="match status" value="2"/>
</dbReference>
<feature type="domain" description="PLD phosphodiesterase" evidence="1">
    <location>
        <begin position="298"/>
        <end position="325"/>
    </location>
</feature>
<reference evidence="2 3" key="1">
    <citation type="submission" date="2015-09" db="EMBL/GenBank/DDBJ databases">
        <title>Sorangium comparison.</title>
        <authorList>
            <person name="Zaburannyi N."/>
            <person name="Bunk B."/>
            <person name="Overmann J."/>
            <person name="Mueller R."/>
        </authorList>
    </citation>
    <scope>NUCLEOTIDE SEQUENCE [LARGE SCALE GENOMIC DNA]</scope>
    <source>
        <strain evidence="2 3">So ce836</strain>
    </source>
</reference>
<dbReference type="Proteomes" id="UP000295497">
    <property type="component" value="Chromosome"/>
</dbReference>
<dbReference type="SMART" id="SM00155">
    <property type="entry name" value="PLDc"/>
    <property type="match status" value="2"/>
</dbReference>
<dbReference type="GO" id="GO:0030572">
    <property type="term" value="F:phosphatidyltransferase activity"/>
    <property type="evidence" value="ECO:0007669"/>
    <property type="project" value="UniProtKB-ARBA"/>
</dbReference>
<sequence length="413" mass="46467">MTCSVLTFPGSRANSRTSHAVPDRGRALHATRLLPGMTVVLESLLDDIARARERIWISTYIYRNDRMGHRFADAFADAVRRGVDVRLLYDALGSHATPAQFFEDMRARGVRARAYRPLGTVLRRGVLFPREHSRIVVIDGAGYVGGAAWADEWLPRDQGGDGWHEVCSRVVGPCVGDMERAFECRWMLANEADGRSFDYWTGGVYDDVEFITDAPSPPAIIYERHVERVRSARRRVWIENAYFCPPRGLERELIAAARRGIDVKIIVPRNSDLPAIRNASLARYRWWLENGLQIHEFLPSMLHSKFAVIDDDWATVGTFNVNPTSLRWVSEANLIVKQPGFVRDAANLFERDLDRSEEVCLNNLPKLGALARMRNALWSLGLDLLEPGYASGRGRGALPEPEREGGFLPAIGV</sequence>
<name>A0A4P2QVN6_SORCE</name>
<dbReference type="EMBL" id="CP012672">
    <property type="protein sequence ID" value="AUX34484.1"/>
    <property type="molecule type" value="Genomic_DNA"/>
</dbReference>
<evidence type="ECO:0000259" key="1">
    <source>
        <dbReference type="PROSITE" id="PS50035"/>
    </source>
</evidence>
<dbReference type="CDD" id="cd09110">
    <property type="entry name" value="PLDc_CLS_1"/>
    <property type="match status" value="1"/>
</dbReference>
<dbReference type="EC" id="2.7.8.-" evidence="2"/>
<gene>
    <name evidence="2" type="primary">cls</name>
    <name evidence="2" type="ORF">SOCE836_066580</name>
</gene>
<accession>A0A4P2QVN6</accession>
<keyword evidence="2" id="KW-0808">Transferase</keyword>
<evidence type="ECO:0000313" key="2">
    <source>
        <dbReference type="EMBL" id="AUX34484.1"/>
    </source>
</evidence>
<dbReference type="AlphaFoldDB" id="A0A4P2QVN6"/>
<dbReference type="InterPro" id="IPR025202">
    <property type="entry name" value="PLD-like_dom"/>
</dbReference>
<proteinExistence type="predicted"/>
<protein>
    <submittedName>
        <fullName evidence="2">Cardiolipin synthetase</fullName>
        <ecNumber evidence="2">2.7.8.-</ecNumber>
    </submittedName>
</protein>
<dbReference type="PANTHER" id="PTHR21248:SF22">
    <property type="entry name" value="PHOSPHOLIPASE D"/>
    <property type="match status" value="1"/>
</dbReference>
<organism evidence="2 3">
    <name type="scientific">Sorangium cellulosum</name>
    <name type="common">Polyangium cellulosum</name>
    <dbReference type="NCBI Taxonomy" id="56"/>
    <lineage>
        <taxon>Bacteria</taxon>
        <taxon>Pseudomonadati</taxon>
        <taxon>Myxococcota</taxon>
        <taxon>Polyangia</taxon>
        <taxon>Polyangiales</taxon>
        <taxon>Polyangiaceae</taxon>
        <taxon>Sorangium</taxon>
    </lineage>
</organism>
<dbReference type="PROSITE" id="PS50035">
    <property type="entry name" value="PLD"/>
    <property type="match status" value="1"/>
</dbReference>
<dbReference type="SUPFAM" id="SSF56024">
    <property type="entry name" value="Phospholipase D/nuclease"/>
    <property type="match status" value="2"/>
</dbReference>
<dbReference type="InterPro" id="IPR001736">
    <property type="entry name" value="PLipase_D/transphosphatidylase"/>
</dbReference>
<dbReference type="PANTHER" id="PTHR21248">
    <property type="entry name" value="CARDIOLIPIN SYNTHASE"/>
    <property type="match status" value="1"/>
</dbReference>
<evidence type="ECO:0000313" key="3">
    <source>
        <dbReference type="Proteomes" id="UP000295497"/>
    </source>
</evidence>
<dbReference type="Gene3D" id="3.30.870.10">
    <property type="entry name" value="Endonuclease Chain A"/>
    <property type="match status" value="2"/>
</dbReference>